<evidence type="ECO:0000313" key="5">
    <source>
        <dbReference type="EMBL" id="TDT32773.1"/>
    </source>
</evidence>
<reference evidence="5 6" key="1">
    <citation type="submission" date="2019-03" db="EMBL/GenBank/DDBJ databases">
        <title>Genomic Encyclopedia of Archaeal and Bacterial Type Strains, Phase II (KMG-II): from individual species to whole genera.</title>
        <authorList>
            <person name="Goeker M."/>
        </authorList>
    </citation>
    <scope>NUCLEOTIDE SEQUENCE [LARGE SCALE GENOMIC DNA]</scope>
    <source>
        <strain evidence="5 6">DSM 24323</strain>
    </source>
</reference>
<evidence type="ECO:0000256" key="3">
    <source>
        <dbReference type="SAM" id="MobiDB-lite"/>
    </source>
</evidence>
<dbReference type="Pfam" id="PF01553">
    <property type="entry name" value="Acyltransferase"/>
    <property type="match status" value="1"/>
</dbReference>
<name>A0A4R7J8H1_9ACTN</name>
<feature type="region of interest" description="Disordered" evidence="3">
    <location>
        <begin position="1"/>
        <end position="29"/>
    </location>
</feature>
<keyword evidence="1 5" id="KW-0808">Transferase</keyword>
<feature type="compositionally biased region" description="Basic and acidic residues" evidence="3">
    <location>
        <begin position="1"/>
        <end position="13"/>
    </location>
</feature>
<dbReference type="PANTHER" id="PTHR10434:SF11">
    <property type="entry name" value="1-ACYL-SN-GLYCEROL-3-PHOSPHATE ACYLTRANSFERASE"/>
    <property type="match status" value="1"/>
</dbReference>
<accession>A0A4R7J8H1</accession>
<dbReference type="GO" id="GO:0005886">
    <property type="term" value="C:plasma membrane"/>
    <property type="evidence" value="ECO:0007669"/>
    <property type="project" value="TreeGrafter"/>
</dbReference>
<dbReference type="GO" id="GO:0003841">
    <property type="term" value="F:1-acylglycerol-3-phosphate O-acyltransferase activity"/>
    <property type="evidence" value="ECO:0007669"/>
    <property type="project" value="TreeGrafter"/>
</dbReference>
<dbReference type="EMBL" id="SOAW01000001">
    <property type="protein sequence ID" value="TDT32773.1"/>
    <property type="molecule type" value="Genomic_DNA"/>
</dbReference>
<proteinExistence type="predicted"/>
<dbReference type="SUPFAM" id="SSF69593">
    <property type="entry name" value="Glycerol-3-phosphate (1)-acyltransferase"/>
    <property type="match status" value="1"/>
</dbReference>
<dbReference type="InterPro" id="IPR002123">
    <property type="entry name" value="Plipid/glycerol_acylTrfase"/>
</dbReference>
<gene>
    <name evidence="5" type="ORF">CLV29_0361</name>
</gene>
<evidence type="ECO:0000256" key="1">
    <source>
        <dbReference type="ARBA" id="ARBA00022679"/>
    </source>
</evidence>
<dbReference type="PANTHER" id="PTHR10434">
    <property type="entry name" value="1-ACYL-SN-GLYCEROL-3-PHOSPHATE ACYLTRANSFERASE"/>
    <property type="match status" value="1"/>
</dbReference>
<dbReference type="CDD" id="cd07989">
    <property type="entry name" value="LPLAT_AGPAT-like"/>
    <property type="match status" value="1"/>
</dbReference>
<comment type="caution">
    <text evidence="5">The sequence shown here is derived from an EMBL/GenBank/DDBJ whole genome shotgun (WGS) entry which is preliminary data.</text>
</comment>
<evidence type="ECO:0000313" key="6">
    <source>
        <dbReference type="Proteomes" id="UP000295371"/>
    </source>
</evidence>
<evidence type="ECO:0000259" key="4">
    <source>
        <dbReference type="SMART" id="SM00563"/>
    </source>
</evidence>
<dbReference type="Proteomes" id="UP000295371">
    <property type="component" value="Unassembled WGS sequence"/>
</dbReference>
<organism evidence="5 6">
    <name type="scientific">Naumannella halotolerans</name>
    <dbReference type="NCBI Taxonomy" id="993414"/>
    <lineage>
        <taxon>Bacteria</taxon>
        <taxon>Bacillati</taxon>
        <taxon>Actinomycetota</taxon>
        <taxon>Actinomycetes</taxon>
        <taxon>Propionibacteriales</taxon>
        <taxon>Propionibacteriaceae</taxon>
        <taxon>Naumannella</taxon>
    </lineage>
</organism>
<evidence type="ECO:0000256" key="2">
    <source>
        <dbReference type="ARBA" id="ARBA00023315"/>
    </source>
</evidence>
<keyword evidence="6" id="KW-1185">Reference proteome</keyword>
<protein>
    <submittedName>
        <fullName evidence="5">1-acyl-sn-glycerol-3-phosphate acyltransferase</fullName>
    </submittedName>
</protein>
<dbReference type="AlphaFoldDB" id="A0A4R7J8H1"/>
<dbReference type="GO" id="GO:0006654">
    <property type="term" value="P:phosphatidic acid biosynthetic process"/>
    <property type="evidence" value="ECO:0007669"/>
    <property type="project" value="TreeGrafter"/>
</dbReference>
<sequence length="262" mass="27818">MTDRPADGDEAARPAEGSGSGALVPAGASIDPDGKGSAAYWILKSTLSPMVRALFRPTIEGLENVPETGPAIIASNHLSVADWLFTPLALKRRITYVAKSDYFTGTGVKGFVQRGFFSGTGQVPIDRSGGKASEAALIAGAKVLQRGELFGIFPEGTRSPDGRLYKGRTGIARLALSTGVPIVPTGVIGTDKIAPKNRRFGKLHSPTVRFGRPLDFRAFAGQSHDRAVMRSVVDQVMASIQELTGQVYVDDYAPRTIIESTS</sequence>
<dbReference type="SMART" id="SM00563">
    <property type="entry name" value="PlsC"/>
    <property type="match status" value="1"/>
</dbReference>
<feature type="domain" description="Phospholipid/glycerol acyltransferase" evidence="4">
    <location>
        <begin position="71"/>
        <end position="190"/>
    </location>
</feature>
<dbReference type="RefSeq" id="WP_243831667.1">
    <property type="nucleotide sequence ID" value="NZ_SOAW01000001.1"/>
</dbReference>
<keyword evidence="2 5" id="KW-0012">Acyltransferase</keyword>